<dbReference type="PANTHER" id="PTHR34072">
    <property type="entry name" value="ENZYMATIC POLYPROTEIN-RELATED"/>
    <property type="match status" value="1"/>
</dbReference>
<evidence type="ECO:0000313" key="9">
    <source>
        <dbReference type="Proteomes" id="UP000765509"/>
    </source>
</evidence>
<evidence type="ECO:0000256" key="3">
    <source>
        <dbReference type="ARBA" id="ARBA00022722"/>
    </source>
</evidence>
<comment type="caution">
    <text evidence="8">The sequence shown here is derived from an EMBL/GenBank/DDBJ whole genome shotgun (WGS) entry which is preliminary data.</text>
</comment>
<dbReference type="InterPro" id="IPR043502">
    <property type="entry name" value="DNA/RNA_pol_sf"/>
</dbReference>
<dbReference type="OrthoDB" id="2194544at2759"/>
<keyword evidence="2" id="KW-0548">Nucleotidyltransferase</keyword>
<dbReference type="AlphaFoldDB" id="A0A9Q3GET9"/>
<evidence type="ECO:0000256" key="5">
    <source>
        <dbReference type="ARBA" id="ARBA00022801"/>
    </source>
</evidence>
<dbReference type="GO" id="GO:0004519">
    <property type="term" value="F:endonuclease activity"/>
    <property type="evidence" value="ECO:0007669"/>
    <property type="project" value="UniProtKB-KW"/>
</dbReference>
<dbReference type="InterPro" id="IPR041373">
    <property type="entry name" value="RT_RNaseH"/>
</dbReference>
<keyword evidence="3" id="KW-0540">Nuclease</keyword>
<reference evidence="8" key="1">
    <citation type="submission" date="2021-03" db="EMBL/GenBank/DDBJ databases">
        <title>Draft genome sequence of rust myrtle Austropuccinia psidii MF-1, a brazilian biotype.</title>
        <authorList>
            <person name="Quecine M.C."/>
            <person name="Pachon D.M.R."/>
            <person name="Bonatelli M.L."/>
            <person name="Correr F.H."/>
            <person name="Franceschini L.M."/>
            <person name="Leite T.F."/>
            <person name="Margarido G.R.A."/>
            <person name="Almeida C.A."/>
            <person name="Ferrarezi J.A."/>
            <person name="Labate C.A."/>
        </authorList>
    </citation>
    <scope>NUCLEOTIDE SEQUENCE</scope>
    <source>
        <strain evidence="8">MF-1</strain>
    </source>
</reference>
<evidence type="ECO:0000256" key="1">
    <source>
        <dbReference type="ARBA" id="ARBA00022679"/>
    </source>
</evidence>
<protein>
    <recommendedName>
        <fullName evidence="7">Reverse transcriptase RNase H-like domain-containing protein</fullName>
    </recommendedName>
</protein>
<proteinExistence type="predicted"/>
<feature type="domain" description="Reverse transcriptase RNase H-like" evidence="7">
    <location>
        <begin position="203"/>
        <end position="296"/>
    </location>
</feature>
<gene>
    <name evidence="8" type="ORF">O181_004216</name>
</gene>
<accession>A0A9Q3GET9</accession>
<evidence type="ECO:0000256" key="4">
    <source>
        <dbReference type="ARBA" id="ARBA00022759"/>
    </source>
</evidence>
<evidence type="ECO:0000313" key="8">
    <source>
        <dbReference type="EMBL" id="MBW0464501.1"/>
    </source>
</evidence>
<evidence type="ECO:0000256" key="6">
    <source>
        <dbReference type="ARBA" id="ARBA00022918"/>
    </source>
</evidence>
<dbReference type="Proteomes" id="UP000765509">
    <property type="component" value="Unassembled WGS sequence"/>
</dbReference>
<keyword evidence="6" id="KW-0695">RNA-directed DNA polymerase</keyword>
<dbReference type="GO" id="GO:0003964">
    <property type="term" value="F:RNA-directed DNA polymerase activity"/>
    <property type="evidence" value="ECO:0007669"/>
    <property type="project" value="UniProtKB-KW"/>
</dbReference>
<evidence type="ECO:0000259" key="7">
    <source>
        <dbReference type="Pfam" id="PF17917"/>
    </source>
</evidence>
<name>A0A9Q3GET9_9BASI</name>
<dbReference type="EMBL" id="AVOT02000793">
    <property type="protein sequence ID" value="MBW0464501.1"/>
    <property type="molecule type" value="Genomic_DNA"/>
</dbReference>
<dbReference type="Pfam" id="PF17917">
    <property type="entry name" value="RT_RNaseH"/>
    <property type="match status" value="1"/>
</dbReference>
<dbReference type="GO" id="GO:0016787">
    <property type="term" value="F:hydrolase activity"/>
    <property type="evidence" value="ECO:0007669"/>
    <property type="project" value="UniProtKB-KW"/>
</dbReference>
<keyword evidence="9" id="KW-1185">Reference proteome</keyword>
<organism evidence="8 9">
    <name type="scientific">Austropuccinia psidii MF-1</name>
    <dbReference type="NCBI Taxonomy" id="1389203"/>
    <lineage>
        <taxon>Eukaryota</taxon>
        <taxon>Fungi</taxon>
        <taxon>Dikarya</taxon>
        <taxon>Basidiomycota</taxon>
        <taxon>Pucciniomycotina</taxon>
        <taxon>Pucciniomycetes</taxon>
        <taxon>Pucciniales</taxon>
        <taxon>Sphaerophragmiaceae</taxon>
        <taxon>Austropuccinia</taxon>
    </lineage>
</organism>
<keyword evidence="1" id="KW-0808">Transferase</keyword>
<evidence type="ECO:0000256" key="2">
    <source>
        <dbReference type="ARBA" id="ARBA00022695"/>
    </source>
</evidence>
<dbReference type="SUPFAM" id="SSF56672">
    <property type="entry name" value="DNA/RNA polymerases"/>
    <property type="match status" value="1"/>
</dbReference>
<keyword evidence="4" id="KW-0255">Endonuclease</keyword>
<sequence>MKEGRHVLLYIADIRILFSRIENWGEGALIHHFRKGLASKILDQLAAHPSRVDSLEDLMKITLELDTRYHERRKEMIHFQGNPEDSKDQVFTEIEDVGEVNSVSSLNLFLGNVDLPPSSYHDSLEELWDEAEETEEIETVMKFFPSAYHHYLDVFSKVKAEKRSPHCPCDRHIEWEGSLPPVGVICSLATQDSDTLREFREIFHPDTEASYYAFGAVMSQVSYSGKHPIEFDSHKLLPEGLNYEIHDKELYGIVCDLQFWRAFLLSLSSSFEILTNHSSLQYFISSKILTCHKTHWA</sequence>
<keyword evidence="5" id="KW-0378">Hydrolase</keyword>